<comment type="caution">
    <text evidence="4">The sequence shown here is derived from an EMBL/GenBank/DDBJ whole genome shotgun (WGS) entry which is preliminary data.</text>
</comment>
<protein>
    <recommendedName>
        <fullName evidence="3">GATA-type domain-containing protein</fullName>
    </recommendedName>
</protein>
<dbReference type="InterPro" id="IPR013088">
    <property type="entry name" value="Znf_NHR/GATA"/>
</dbReference>
<dbReference type="GO" id="GO:0043565">
    <property type="term" value="F:sequence-specific DNA binding"/>
    <property type="evidence" value="ECO:0007669"/>
    <property type="project" value="InterPro"/>
</dbReference>
<evidence type="ECO:0000313" key="4">
    <source>
        <dbReference type="EMBL" id="TID28638.1"/>
    </source>
</evidence>
<dbReference type="STRING" id="52247.A0A4T0X1B9"/>
<reference evidence="4 5" key="1">
    <citation type="journal article" date="2019" name="Front. Genet.">
        <title>Whole-Genome Sequencing of the Opportunistic Yeast Pathogen Candida inconspicua Uncovers Its Hybrid Origin.</title>
        <authorList>
            <person name="Mixao V."/>
            <person name="Hansen A.P."/>
            <person name="Saus E."/>
            <person name="Boekhout T."/>
            <person name="Lass-Florl C."/>
            <person name="Gabaldon T."/>
        </authorList>
    </citation>
    <scope>NUCLEOTIDE SEQUENCE [LARGE SCALE GENOMIC DNA]</scope>
    <source>
        <strain evidence="4 5">CBS 180</strain>
    </source>
</reference>
<dbReference type="Pfam" id="PF00320">
    <property type="entry name" value="GATA"/>
    <property type="match status" value="1"/>
</dbReference>
<dbReference type="CDD" id="cd00202">
    <property type="entry name" value="ZnF_GATA"/>
    <property type="match status" value="1"/>
</dbReference>
<evidence type="ECO:0000259" key="3">
    <source>
        <dbReference type="PROSITE" id="PS50114"/>
    </source>
</evidence>
<feature type="region of interest" description="Disordered" evidence="2">
    <location>
        <begin position="455"/>
        <end position="540"/>
    </location>
</feature>
<dbReference type="GO" id="GO:0008270">
    <property type="term" value="F:zinc ion binding"/>
    <property type="evidence" value="ECO:0007669"/>
    <property type="project" value="UniProtKB-KW"/>
</dbReference>
<feature type="compositionally biased region" description="Low complexity" evidence="2">
    <location>
        <begin position="491"/>
        <end position="513"/>
    </location>
</feature>
<evidence type="ECO:0000256" key="1">
    <source>
        <dbReference type="PROSITE-ProRule" id="PRU00094"/>
    </source>
</evidence>
<dbReference type="OrthoDB" id="2162994at2759"/>
<feature type="compositionally biased region" description="Polar residues" evidence="2">
    <location>
        <begin position="59"/>
        <end position="69"/>
    </location>
</feature>
<dbReference type="InterPro" id="IPR000679">
    <property type="entry name" value="Znf_GATA"/>
</dbReference>
<dbReference type="PROSITE" id="PS00344">
    <property type="entry name" value="GATA_ZN_FINGER_1"/>
    <property type="match status" value="1"/>
</dbReference>
<dbReference type="GO" id="GO:0006355">
    <property type="term" value="P:regulation of DNA-templated transcription"/>
    <property type="evidence" value="ECO:0007669"/>
    <property type="project" value="InterPro"/>
</dbReference>
<dbReference type="Proteomes" id="UP000307173">
    <property type="component" value="Unassembled WGS sequence"/>
</dbReference>
<dbReference type="PROSITE" id="PS50114">
    <property type="entry name" value="GATA_ZN_FINGER_2"/>
    <property type="match status" value="1"/>
</dbReference>
<keyword evidence="1" id="KW-0479">Metal-binding</keyword>
<keyword evidence="1" id="KW-0863">Zinc-finger</keyword>
<keyword evidence="1" id="KW-0862">Zinc</keyword>
<evidence type="ECO:0000313" key="5">
    <source>
        <dbReference type="Proteomes" id="UP000307173"/>
    </source>
</evidence>
<dbReference type="SMART" id="SM00401">
    <property type="entry name" value="ZnF_GATA"/>
    <property type="match status" value="1"/>
</dbReference>
<dbReference type="Gene3D" id="3.30.50.10">
    <property type="entry name" value="Erythroid Transcription Factor GATA-1, subunit A"/>
    <property type="match status" value="1"/>
</dbReference>
<dbReference type="EMBL" id="SELW01000384">
    <property type="protein sequence ID" value="TID28638.1"/>
    <property type="molecule type" value="Genomic_DNA"/>
</dbReference>
<keyword evidence="5" id="KW-1185">Reference proteome</keyword>
<feature type="compositionally biased region" description="Low complexity" evidence="2">
    <location>
        <begin position="464"/>
        <end position="474"/>
    </location>
</feature>
<feature type="compositionally biased region" description="Polar residues" evidence="2">
    <location>
        <begin position="526"/>
        <end position="539"/>
    </location>
</feature>
<dbReference type="AlphaFoldDB" id="A0A4T0X1B9"/>
<sequence length="761" mass="86770">MSYLKAESNPFFETTHLRQTDLAMSDSGLMPRTYNDLTSSIPSFRGQKRKMHDELLTTPERSTTSTDSLITPPRTSKKPRTVPSSPLSEHNPIYETPQTPTNRQDYSISSKLNLSPNYRYSFTSPENYAINSTNINYSYSNRSNDTENIEVEPLKLRLPQVKLMNNKKSGSMYNYADTCYPYTLPGSVLAKDNGLRLSTWRQTCDSRVRHGYSDDLRSYRKYSDELSEVAHEQIKNTDINPPSLSDTTIFPHINAINNYVEKMVEYPKVDVRRNFFFDNIEEQARTLLQIRHKPTERKASINLQQTKISLPPCSEILNPAYFDKSMIHASVLTSVEYDQFHNPNAFSIEFQKNPKTFHNGKEVRIGQEYTFVDPPKNSHTQLGAHKLHNTGRCTSFNCTHQSSNFDFMQPATNIHYSARSADPYYDLSQQIIEDTCIMPPSSNTCTAQTLFHNQPLKIQKTRRQSSVSTSSKSSNKTRSKNAKSPLLPAASLRRSSQGSSRRSSRKSSVGSQSDTTVVGTHFMRTRSGNSSRKASNETVMTAEVPASVENTPTSTPVSIPIETTSDEYKSPQFTTVNYDYCLDNKSNSMKLPPPHNMNQYRLPENHEKLFVLNTNSQQKHSSKNMNHFFNNNKSDYNPQGNINSVLNMSEARKFTDKDSQYHSSKSNKTCISCKSVTSPCWRPSWSPDQGQLCNSCGLRYRKTKARCYNPHCLKIPSKSEWNLMIKRGKLLLEVYDDLGRPNGQQMCYRCLDCDSAMQLLR</sequence>
<accession>A0A4T0X1B9</accession>
<feature type="compositionally biased region" description="Polar residues" evidence="2">
    <location>
        <begin position="96"/>
        <end position="107"/>
    </location>
</feature>
<feature type="region of interest" description="Disordered" evidence="2">
    <location>
        <begin position="37"/>
        <end position="107"/>
    </location>
</feature>
<name>A0A4T0X1B9_9ASCO</name>
<proteinExistence type="predicted"/>
<organism evidence="4 5">
    <name type="scientific">Pichia inconspicua</name>
    <dbReference type="NCBI Taxonomy" id="52247"/>
    <lineage>
        <taxon>Eukaryota</taxon>
        <taxon>Fungi</taxon>
        <taxon>Dikarya</taxon>
        <taxon>Ascomycota</taxon>
        <taxon>Saccharomycotina</taxon>
        <taxon>Pichiomycetes</taxon>
        <taxon>Pichiales</taxon>
        <taxon>Pichiaceae</taxon>
        <taxon>Pichia</taxon>
    </lineage>
</organism>
<feature type="domain" description="GATA-type" evidence="3">
    <location>
        <begin position="664"/>
        <end position="701"/>
    </location>
</feature>
<dbReference type="SUPFAM" id="SSF57716">
    <property type="entry name" value="Glucocorticoid receptor-like (DNA-binding domain)"/>
    <property type="match status" value="1"/>
</dbReference>
<evidence type="ECO:0000256" key="2">
    <source>
        <dbReference type="SAM" id="MobiDB-lite"/>
    </source>
</evidence>
<gene>
    <name evidence="4" type="ORF">CANINC_002394</name>
</gene>